<comment type="caution">
    <text evidence="2">The sequence shown here is derived from an EMBL/GenBank/DDBJ whole genome shotgun (WGS) entry which is preliminary data.</text>
</comment>
<name>A0ABT4TK56_9ACTN</name>
<organism evidence="2 3">
    <name type="scientific">Nocardiopsis suaedae</name>
    <dbReference type="NCBI Taxonomy" id="3018444"/>
    <lineage>
        <taxon>Bacteria</taxon>
        <taxon>Bacillati</taxon>
        <taxon>Actinomycetota</taxon>
        <taxon>Actinomycetes</taxon>
        <taxon>Streptosporangiales</taxon>
        <taxon>Nocardiopsidaceae</taxon>
        <taxon>Nocardiopsis</taxon>
    </lineage>
</organism>
<gene>
    <name evidence="2" type="ORF">O4U47_11075</name>
</gene>
<protein>
    <submittedName>
        <fullName evidence="2">Uncharacterized protein</fullName>
    </submittedName>
</protein>
<feature type="compositionally biased region" description="Basic and acidic residues" evidence="1">
    <location>
        <begin position="47"/>
        <end position="57"/>
    </location>
</feature>
<evidence type="ECO:0000313" key="2">
    <source>
        <dbReference type="EMBL" id="MDA2805057.1"/>
    </source>
</evidence>
<accession>A0ABT4TK56</accession>
<dbReference type="Proteomes" id="UP001165685">
    <property type="component" value="Unassembled WGS sequence"/>
</dbReference>
<evidence type="ECO:0000256" key="1">
    <source>
        <dbReference type="SAM" id="MobiDB-lite"/>
    </source>
</evidence>
<dbReference type="RefSeq" id="WP_270677705.1">
    <property type="nucleotide sequence ID" value="NZ_JAQFWP010000016.1"/>
</dbReference>
<evidence type="ECO:0000313" key="3">
    <source>
        <dbReference type="Proteomes" id="UP001165685"/>
    </source>
</evidence>
<proteinExistence type="predicted"/>
<sequence length="87" mass="9589">MTTLRQARLAKDLVRRWLGGDPRVRGVGISVDAGGGFAVEVLLERPLDEAPPERQPVEEPEDGPDEVRLRWRVVGPIEPRAQDPGQG</sequence>
<dbReference type="EMBL" id="JAQFWP010000016">
    <property type="protein sequence ID" value="MDA2805057.1"/>
    <property type="molecule type" value="Genomic_DNA"/>
</dbReference>
<feature type="region of interest" description="Disordered" evidence="1">
    <location>
        <begin position="47"/>
        <end position="67"/>
    </location>
</feature>
<reference evidence="2" key="1">
    <citation type="submission" date="2023-01" db="EMBL/GenBank/DDBJ databases">
        <title>Draft genome sequence of Nocardiopsis sp. LSu2-4 isolated from halophytes.</title>
        <authorList>
            <person name="Duangmal K."/>
            <person name="Chantavorakit T."/>
        </authorList>
    </citation>
    <scope>NUCLEOTIDE SEQUENCE</scope>
    <source>
        <strain evidence="2">LSu2-4</strain>
    </source>
</reference>
<keyword evidence="3" id="KW-1185">Reference proteome</keyword>